<protein>
    <recommendedName>
        <fullName evidence="8">RING-type domain-containing protein</fullName>
    </recommendedName>
</protein>
<sequence>MHRVRSVKGKRPMKDGCEWNNGMQRSRTSSASPVSDELTQRTHEPPPTKKPKRAETRLCPACNEQIPLRLLHAHATLELQRVDDIARHIGDAEPLPEADDLEEGPSNRARRSALKARQSLTALQPAPRLTASRPHHNTTTPVAVERTISHITRRRRARQTRLRELAREEASYVTATGEETGVACPVCGRNVRGDRDVIEAHVDACLAHESRRVEIERNGVIVQGAQVSDDTEVDIDGDLVSGGGSDDGEQRSVRTRVVTTANLRGTGIHVRTQTHDTEEDIDIDGTDDAIFGDPQFGEEDVVGLNDDLGGNSGTINTDGKEGERSNHDRQPRKAWGSEGSLPQSRAPSDSHSGDMPVDNEWSGGNIISDAENDRLDLAILAARKRGDHLTLIAALENKIKSIPPAPTCRICLSLYVDATVSTGCWHTCCASCWLKCLGATKLCPMCLRITNASELRRIYL</sequence>
<keyword evidence="5" id="KW-0234">DNA repair</keyword>
<feature type="compositionally biased region" description="Basic and acidic residues" evidence="7">
    <location>
        <begin position="318"/>
        <end position="331"/>
    </location>
</feature>
<dbReference type="EMBL" id="KN822033">
    <property type="protein sequence ID" value="KIM63720.1"/>
    <property type="molecule type" value="Genomic_DNA"/>
</dbReference>
<accession>A0A0C3DSX4</accession>
<evidence type="ECO:0000256" key="5">
    <source>
        <dbReference type="ARBA" id="ARBA00023204"/>
    </source>
</evidence>
<evidence type="ECO:0000256" key="2">
    <source>
        <dbReference type="ARBA" id="ARBA00022763"/>
    </source>
</evidence>
<dbReference type="Gene3D" id="3.30.160.60">
    <property type="entry name" value="Classic Zinc Finger"/>
    <property type="match status" value="1"/>
</dbReference>
<feature type="domain" description="RING-type" evidence="8">
    <location>
        <begin position="408"/>
        <end position="446"/>
    </location>
</feature>
<evidence type="ECO:0000256" key="7">
    <source>
        <dbReference type="SAM" id="MobiDB-lite"/>
    </source>
</evidence>
<feature type="region of interest" description="Disordered" evidence="7">
    <location>
        <begin position="273"/>
        <end position="358"/>
    </location>
</feature>
<feature type="compositionally biased region" description="Polar residues" evidence="7">
    <location>
        <begin position="21"/>
        <end position="33"/>
    </location>
</feature>
<dbReference type="PANTHER" id="PTHR13459">
    <property type="entry name" value="E3 UBIQUITIN-PROTEIN LIGASE RNF220 ISOFORM X1"/>
    <property type="match status" value="1"/>
</dbReference>
<name>A0A0C3DSX4_9AGAM</name>
<dbReference type="GO" id="GO:0008270">
    <property type="term" value="F:zinc ion binding"/>
    <property type="evidence" value="ECO:0007669"/>
    <property type="project" value="UniProtKB-KW"/>
</dbReference>
<proteinExistence type="predicted"/>
<dbReference type="InterPro" id="IPR006642">
    <property type="entry name" value="Rad18_UBZ4"/>
</dbReference>
<dbReference type="Proteomes" id="UP000053989">
    <property type="component" value="Unassembled WGS sequence"/>
</dbReference>
<feature type="compositionally biased region" description="Basic and acidic residues" evidence="7">
    <location>
        <begin position="38"/>
        <end position="47"/>
    </location>
</feature>
<dbReference type="InterPro" id="IPR052443">
    <property type="entry name" value="E3_ubiq-ligase_RNF220-like"/>
</dbReference>
<feature type="compositionally biased region" description="Basic residues" evidence="7">
    <location>
        <begin position="1"/>
        <end position="11"/>
    </location>
</feature>
<feature type="region of interest" description="Disordered" evidence="7">
    <location>
        <begin position="1"/>
        <end position="56"/>
    </location>
</feature>
<keyword evidence="1" id="KW-0479">Metal-binding</keyword>
<organism evidence="9 10">
    <name type="scientific">Scleroderma citrinum Foug A</name>
    <dbReference type="NCBI Taxonomy" id="1036808"/>
    <lineage>
        <taxon>Eukaryota</taxon>
        <taxon>Fungi</taxon>
        <taxon>Dikarya</taxon>
        <taxon>Basidiomycota</taxon>
        <taxon>Agaricomycotina</taxon>
        <taxon>Agaricomycetes</taxon>
        <taxon>Agaricomycetidae</taxon>
        <taxon>Boletales</taxon>
        <taxon>Sclerodermatineae</taxon>
        <taxon>Sclerodermataceae</taxon>
        <taxon>Scleroderma</taxon>
    </lineage>
</organism>
<dbReference type="STRING" id="1036808.A0A0C3DSX4"/>
<keyword evidence="2" id="KW-0227">DNA damage</keyword>
<keyword evidence="10" id="KW-1185">Reference proteome</keyword>
<dbReference type="AlphaFoldDB" id="A0A0C3DSX4"/>
<dbReference type="InterPro" id="IPR031824">
    <property type="entry name" value="RNF220_mid"/>
</dbReference>
<dbReference type="InterPro" id="IPR001841">
    <property type="entry name" value="Znf_RING"/>
</dbReference>
<dbReference type="Pfam" id="PF13923">
    <property type="entry name" value="zf-C3HC4_2"/>
    <property type="match status" value="1"/>
</dbReference>
<feature type="compositionally biased region" description="Acidic residues" evidence="7">
    <location>
        <begin position="277"/>
        <end position="287"/>
    </location>
</feature>
<evidence type="ECO:0000256" key="3">
    <source>
        <dbReference type="ARBA" id="ARBA00022771"/>
    </source>
</evidence>
<dbReference type="GO" id="GO:0016567">
    <property type="term" value="P:protein ubiquitination"/>
    <property type="evidence" value="ECO:0007669"/>
    <property type="project" value="TreeGrafter"/>
</dbReference>
<dbReference type="GO" id="GO:0003677">
    <property type="term" value="F:DNA binding"/>
    <property type="evidence" value="ECO:0007669"/>
    <property type="project" value="InterPro"/>
</dbReference>
<dbReference type="GO" id="GO:0061630">
    <property type="term" value="F:ubiquitin protein ligase activity"/>
    <property type="evidence" value="ECO:0007669"/>
    <property type="project" value="TreeGrafter"/>
</dbReference>
<dbReference type="Pfam" id="PF15926">
    <property type="entry name" value="RNF220"/>
    <property type="match status" value="1"/>
</dbReference>
<gene>
    <name evidence="9" type="ORF">SCLCIDRAFT_1214116</name>
</gene>
<evidence type="ECO:0000256" key="6">
    <source>
        <dbReference type="PROSITE-ProRule" id="PRU00175"/>
    </source>
</evidence>
<dbReference type="Gene3D" id="3.30.40.10">
    <property type="entry name" value="Zinc/RING finger domain, C3HC4 (zinc finger)"/>
    <property type="match status" value="1"/>
</dbReference>
<dbReference type="PANTHER" id="PTHR13459:SF1">
    <property type="entry name" value="E3 UBIQUITIN-PROTEIN LIGASE RNF220 ISOFORM X1"/>
    <property type="match status" value="1"/>
</dbReference>
<feature type="compositionally biased region" description="Polar residues" evidence="7">
    <location>
        <begin position="340"/>
        <end position="350"/>
    </location>
</feature>
<evidence type="ECO:0000256" key="1">
    <source>
        <dbReference type="ARBA" id="ARBA00022723"/>
    </source>
</evidence>
<keyword evidence="4" id="KW-0862">Zinc</keyword>
<evidence type="ECO:0000259" key="8">
    <source>
        <dbReference type="PROSITE" id="PS50089"/>
    </source>
</evidence>
<evidence type="ECO:0000313" key="10">
    <source>
        <dbReference type="Proteomes" id="UP000053989"/>
    </source>
</evidence>
<evidence type="ECO:0000256" key="4">
    <source>
        <dbReference type="ARBA" id="ARBA00022833"/>
    </source>
</evidence>
<dbReference type="GO" id="GO:0006281">
    <property type="term" value="P:DNA repair"/>
    <property type="evidence" value="ECO:0007669"/>
    <property type="project" value="UniProtKB-KW"/>
</dbReference>
<reference evidence="10" key="2">
    <citation type="submission" date="2015-01" db="EMBL/GenBank/DDBJ databases">
        <title>Evolutionary Origins and Diversification of the Mycorrhizal Mutualists.</title>
        <authorList>
            <consortium name="DOE Joint Genome Institute"/>
            <consortium name="Mycorrhizal Genomics Consortium"/>
            <person name="Kohler A."/>
            <person name="Kuo A."/>
            <person name="Nagy L.G."/>
            <person name="Floudas D."/>
            <person name="Copeland A."/>
            <person name="Barry K.W."/>
            <person name="Cichocki N."/>
            <person name="Veneault-Fourrey C."/>
            <person name="LaButti K."/>
            <person name="Lindquist E.A."/>
            <person name="Lipzen A."/>
            <person name="Lundell T."/>
            <person name="Morin E."/>
            <person name="Murat C."/>
            <person name="Riley R."/>
            <person name="Ohm R."/>
            <person name="Sun H."/>
            <person name="Tunlid A."/>
            <person name="Henrissat B."/>
            <person name="Grigoriev I.V."/>
            <person name="Hibbett D.S."/>
            <person name="Martin F."/>
        </authorList>
    </citation>
    <scope>NUCLEOTIDE SEQUENCE [LARGE SCALE GENOMIC DNA]</scope>
    <source>
        <strain evidence="10">Foug A</strain>
    </source>
</reference>
<dbReference type="HOGENOM" id="CLU_045004_0_0_1"/>
<dbReference type="PROSITE" id="PS50089">
    <property type="entry name" value="ZF_RING_2"/>
    <property type="match status" value="1"/>
</dbReference>
<dbReference type="InterPro" id="IPR013083">
    <property type="entry name" value="Znf_RING/FYVE/PHD"/>
</dbReference>
<feature type="compositionally biased region" description="Acidic residues" evidence="7">
    <location>
        <begin position="94"/>
        <end position="103"/>
    </location>
</feature>
<dbReference type="OrthoDB" id="6270329at2759"/>
<reference evidence="9 10" key="1">
    <citation type="submission" date="2014-04" db="EMBL/GenBank/DDBJ databases">
        <authorList>
            <consortium name="DOE Joint Genome Institute"/>
            <person name="Kuo A."/>
            <person name="Kohler A."/>
            <person name="Nagy L.G."/>
            <person name="Floudas D."/>
            <person name="Copeland A."/>
            <person name="Barry K.W."/>
            <person name="Cichocki N."/>
            <person name="Veneault-Fourrey C."/>
            <person name="LaButti K."/>
            <person name="Lindquist E.A."/>
            <person name="Lipzen A."/>
            <person name="Lundell T."/>
            <person name="Morin E."/>
            <person name="Murat C."/>
            <person name="Sun H."/>
            <person name="Tunlid A."/>
            <person name="Henrissat B."/>
            <person name="Grigoriev I.V."/>
            <person name="Hibbett D.S."/>
            <person name="Martin F."/>
            <person name="Nordberg H.P."/>
            <person name="Cantor M.N."/>
            <person name="Hua S.X."/>
        </authorList>
    </citation>
    <scope>NUCLEOTIDE SEQUENCE [LARGE SCALE GENOMIC DNA]</scope>
    <source>
        <strain evidence="9 10">Foug A</strain>
    </source>
</reference>
<dbReference type="SUPFAM" id="SSF57850">
    <property type="entry name" value="RING/U-box"/>
    <property type="match status" value="1"/>
</dbReference>
<dbReference type="InParanoid" id="A0A0C3DSX4"/>
<dbReference type="SMART" id="SM00734">
    <property type="entry name" value="ZnF_Rad18"/>
    <property type="match status" value="1"/>
</dbReference>
<evidence type="ECO:0000313" key="9">
    <source>
        <dbReference type="EMBL" id="KIM63720.1"/>
    </source>
</evidence>
<feature type="region of interest" description="Disordered" evidence="7">
    <location>
        <begin position="93"/>
        <end position="139"/>
    </location>
</feature>
<keyword evidence="3 6" id="KW-0863">Zinc-finger</keyword>